<dbReference type="Proteomes" id="UP000299102">
    <property type="component" value="Unassembled WGS sequence"/>
</dbReference>
<evidence type="ECO:0000313" key="2">
    <source>
        <dbReference type="EMBL" id="GBP51234.1"/>
    </source>
</evidence>
<comment type="caution">
    <text evidence="2">The sequence shown here is derived from an EMBL/GenBank/DDBJ whole genome shotgun (WGS) entry which is preliminary data.</text>
</comment>
<reference evidence="2 3" key="1">
    <citation type="journal article" date="2019" name="Commun. Biol.">
        <title>The bagworm genome reveals a unique fibroin gene that provides high tensile strength.</title>
        <authorList>
            <person name="Kono N."/>
            <person name="Nakamura H."/>
            <person name="Ohtoshi R."/>
            <person name="Tomita M."/>
            <person name="Numata K."/>
            <person name="Arakawa K."/>
        </authorList>
    </citation>
    <scope>NUCLEOTIDE SEQUENCE [LARGE SCALE GENOMIC DNA]</scope>
</reference>
<organism evidence="2 3">
    <name type="scientific">Eumeta variegata</name>
    <name type="common">Bagworm moth</name>
    <name type="synonym">Eumeta japonica</name>
    <dbReference type="NCBI Taxonomy" id="151549"/>
    <lineage>
        <taxon>Eukaryota</taxon>
        <taxon>Metazoa</taxon>
        <taxon>Ecdysozoa</taxon>
        <taxon>Arthropoda</taxon>
        <taxon>Hexapoda</taxon>
        <taxon>Insecta</taxon>
        <taxon>Pterygota</taxon>
        <taxon>Neoptera</taxon>
        <taxon>Endopterygota</taxon>
        <taxon>Lepidoptera</taxon>
        <taxon>Glossata</taxon>
        <taxon>Ditrysia</taxon>
        <taxon>Tineoidea</taxon>
        <taxon>Psychidae</taxon>
        <taxon>Oiketicinae</taxon>
        <taxon>Eumeta</taxon>
    </lineage>
</organism>
<keyword evidence="3" id="KW-1185">Reference proteome</keyword>
<sequence length="233" mass="25643">MLCRVLRTFVCDIVVELYLRIACEPPAPPAPPAACSRNSVLVELLTSCESLGAYVIFLKLSVKEILSRHCDFNWPLSGRVFLKKSPHKGPTADGGDDPRGSAPRPDTPRHLSYAAMENKSNKCPNRSMVNGPAQPVRYRTLTEYRHEVTVAAVHFVQVRPVYRWRTGECIRSVATTPHEVFQSSREQAAAGRQHRPRGAPGGVGGAVARPAECRARLYFMPPTPRSDGLKAAS</sequence>
<accession>A0A4C1WM93</accession>
<proteinExistence type="predicted"/>
<dbReference type="AlphaFoldDB" id="A0A4C1WM93"/>
<feature type="region of interest" description="Disordered" evidence="1">
    <location>
        <begin position="185"/>
        <end position="206"/>
    </location>
</feature>
<protein>
    <submittedName>
        <fullName evidence="2">Uncharacterized protein</fullName>
    </submittedName>
</protein>
<dbReference type="EMBL" id="BGZK01000577">
    <property type="protein sequence ID" value="GBP51234.1"/>
    <property type="molecule type" value="Genomic_DNA"/>
</dbReference>
<name>A0A4C1WM93_EUMVA</name>
<evidence type="ECO:0000256" key="1">
    <source>
        <dbReference type="SAM" id="MobiDB-lite"/>
    </source>
</evidence>
<gene>
    <name evidence="2" type="ORF">EVAR_85447_1</name>
</gene>
<feature type="region of interest" description="Disordered" evidence="1">
    <location>
        <begin position="85"/>
        <end position="109"/>
    </location>
</feature>
<evidence type="ECO:0000313" key="3">
    <source>
        <dbReference type="Proteomes" id="UP000299102"/>
    </source>
</evidence>